<comment type="caution">
    <text evidence="1">The sequence shown here is derived from an EMBL/GenBank/DDBJ whole genome shotgun (WGS) entry which is preliminary data.</text>
</comment>
<gene>
    <name evidence="1" type="ORF">HMPREF9135_1302</name>
</gene>
<accession>U2PA16</accession>
<evidence type="ECO:0000313" key="2">
    <source>
        <dbReference type="Proteomes" id="UP000016648"/>
    </source>
</evidence>
<name>U2PA16_9BACT</name>
<reference evidence="1 2" key="1">
    <citation type="submission" date="2013-08" db="EMBL/GenBank/DDBJ databases">
        <authorList>
            <person name="Durkin A.S."/>
            <person name="Haft D.R."/>
            <person name="McCorrison J."/>
            <person name="Torralba M."/>
            <person name="Gillis M."/>
            <person name="Haft D.H."/>
            <person name="Methe B."/>
            <person name="Sutton G."/>
            <person name="Nelson K.E."/>
        </authorList>
    </citation>
    <scope>NUCLEOTIDE SEQUENCE [LARGE SCALE GENOMIC DNA]</scope>
    <source>
        <strain evidence="1 2">F0067</strain>
    </source>
</reference>
<dbReference type="Proteomes" id="UP000016648">
    <property type="component" value="Unassembled WGS sequence"/>
</dbReference>
<organism evidence="1 2">
    <name type="scientific">Segatella baroniae F0067</name>
    <dbReference type="NCBI Taxonomy" id="1115809"/>
    <lineage>
        <taxon>Bacteria</taxon>
        <taxon>Pseudomonadati</taxon>
        <taxon>Bacteroidota</taxon>
        <taxon>Bacteroidia</taxon>
        <taxon>Bacteroidales</taxon>
        <taxon>Prevotellaceae</taxon>
        <taxon>Segatella</taxon>
    </lineage>
</organism>
<dbReference type="EMBL" id="AWEY01000004">
    <property type="protein sequence ID" value="ERK40524.1"/>
    <property type="molecule type" value="Genomic_DNA"/>
</dbReference>
<proteinExistence type="predicted"/>
<protein>
    <submittedName>
        <fullName evidence="1">Uncharacterized protein</fullName>
    </submittedName>
</protein>
<sequence length="62" mass="7174">MVERPEAFRATNFATLYYKKEPFALQNVKILLSLQQCRNASNLLKGDDCPVIETIHKHSIRI</sequence>
<keyword evidence="2" id="KW-1185">Reference proteome</keyword>
<evidence type="ECO:0000313" key="1">
    <source>
        <dbReference type="EMBL" id="ERK40524.1"/>
    </source>
</evidence>
<dbReference type="AlphaFoldDB" id="U2PA16"/>